<organism evidence="2 3">
    <name type="scientific">Lactobacillus johnsonii</name>
    <dbReference type="NCBI Taxonomy" id="33959"/>
    <lineage>
        <taxon>Bacteria</taxon>
        <taxon>Bacillati</taxon>
        <taxon>Bacillota</taxon>
        <taxon>Bacilli</taxon>
        <taxon>Lactobacillales</taxon>
        <taxon>Lactobacillaceae</taxon>
        <taxon>Lactobacillus</taxon>
    </lineage>
</organism>
<evidence type="ECO:0000313" key="3">
    <source>
        <dbReference type="Proteomes" id="UP000510788"/>
    </source>
</evidence>
<reference evidence="2 3" key="1">
    <citation type="submission" date="2020-01" db="EMBL/GenBank/DDBJ databases">
        <title>Complete and circular genome sequences of six lactobacillus isolates from horses.</title>
        <authorList>
            <person name="Hassan H.M."/>
        </authorList>
    </citation>
    <scope>NUCLEOTIDE SEQUENCE [LARGE SCALE GENOMIC DNA]</scope>
    <source>
        <strain evidence="2 3">3DG</strain>
    </source>
</reference>
<dbReference type="Proteomes" id="UP000510788">
    <property type="component" value="Chromosome"/>
</dbReference>
<dbReference type="SMART" id="SM00901">
    <property type="entry name" value="FRG"/>
    <property type="match status" value="1"/>
</dbReference>
<proteinExistence type="predicted"/>
<dbReference type="Pfam" id="PF08867">
    <property type="entry name" value="FRG"/>
    <property type="match status" value="1"/>
</dbReference>
<gene>
    <name evidence="2" type="ORF">GTO82_05660</name>
</gene>
<dbReference type="InterPro" id="IPR014966">
    <property type="entry name" value="FRG-dom"/>
</dbReference>
<evidence type="ECO:0000259" key="1">
    <source>
        <dbReference type="SMART" id="SM00901"/>
    </source>
</evidence>
<feature type="domain" description="FRG" evidence="1">
    <location>
        <begin position="2"/>
        <end position="77"/>
    </location>
</feature>
<accession>A0A9X7U1B8</accession>
<dbReference type="AlphaFoldDB" id="A0A9X7U1B8"/>
<evidence type="ECO:0000313" key="2">
    <source>
        <dbReference type="EMBL" id="QLL68352.1"/>
    </source>
</evidence>
<protein>
    <submittedName>
        <fullName evidence="2">FRG domain-containing protein</fullName>
    </submittedName>
</protein>
<dbReference type="RefSeq" id="WP_180872835.1">
    <property type="nucleotide sequence ID" value="NZ_CP047409.1"/>
</dbReference>
<dbReference type="EMBL" id="CP047409">
    <property type="protein sequence ID" value="QLL68352.1"/>
    <property type="molecule type" value="Genomic_DNA"/>
</dbReference>
<name>A0A9X7U1B8_LACJH</name>
<sequence length="456" mass="52835">MTKYENMNPTIARNKENLSKEHQFFEQYKKKDKSDFQNLAYQQHNGGLTRILDMTTDPLVALFFAVNNNERADSSVFVFIRENVSADSLEAKLMSFVPTVSSREVSVIVDQFNKKYNCSLTIERATNILSHDLFITPNTLIDNDNERMKEQKGTFAFPANEIKNNKIVGIKDFRDTKSYQEIIIPFEYQEKIFSELKERNYSSDRLYKDPTKDRIVPDLKDVSKATIVNFHKVTSAYKKENGTVFTHTLLKKKELEKLGYQIAKERNDEMLTLWFRRKGAPRGVNILTQFWSQGNGKRWWNTGKNVDQFILQEDWSDSFYIYQLVLTDSDKVNRKVLPQSKNAVEVILDVKLLRGKLHIKTNLYAGARLFITGEGYSKTVITQENCDDYYLPIDPSVNRMEGQVTLATPSLQPKDFLEKAGIDFENLKGDFIKRDNNMLSLISGIKEFDCKIENDS</sequence>